<gene>
    <name evidence="1" type="ORF">DSO57_1005013</name>
</gene>
<evidence type="ECO:0000313" key="1">
    <source>
        <dbReference type="EMBL" id="KAJ9074561.1"/>
    </source>
</evidence>
<proteinExistence type="predicted"/>
<comment type="caution">
    <text evidence="1">The sequence shown here is derived from an EMBL/GenBank/DDBJ whole genome shotgun (WGS) entry which is preliminary data.</text>
</comment>
<dbReference type="EMBL" id="QTSX02002853">
    <property type="protein sequence ID" value="KAJ9074561.1"/>
    <property type="molecule type" value="Genomic_DNA"/>
</dbReference>
<name>A0ACC2TJL5_9FUNG</name>
<organism evidence="1 2">
    <name type="scientific">Entomophthora muscae</name>
    <dbReference type="NCBI Taxonomy" id="34485"/>
    <lineage>
        <taxon>Eukaryota</taxon>
        <taxon>Fungi</taxon>
        <taxon>Fungi incertae sedis</taxon>
        <taxon>Zoopagomycota</taxon>
        <taxon>Entomophthoromycotina</taxon>
        <taxon>Entomophthoromycetes</taxon>
        <taxon>Entomophthorales</taxon>
        <taxon>Entomophthoraceae</taxon>
        <taxon>Entomophthora</taxon>
    </lineage>
</organism>
<keyword evidence="2" id="KW-1185">Reference proteome</keyword>
<reference evidence="1" key="1">
    <citation type="submission" date="2022-04" db="EMBL/GenBank/DDBJ databases">
        <title>Genome of the entomopathogenic fungus Entomophthora muscae.</title>
        <authorList>
            <person name="Elya C."/>
            <person name="Lovett B.R."/>
            <person name="Lee E."/>
            <person name="Macias A.M."/>
            <person name="Hajek A.E."/>
            <person name="De Bivort B.L."/>
            <person name="Kasson M.T."/>
            <person name="De Fine Licht H.H."/>
            <person name="Stajich J.E."/>
        </authorList>
    </citation>
    <scope>NUCLEOTIDE SEQUENCE</scope>
    <source>
        <strain evidence="1">Berkeley</strain>
    </source>
</reference>
<accession>A0ACC2TJL5</accession>
<evidence type="ECO:0000313" key="2">
    <source>
        <dbReference type="Proteomes" id="UP001165960"/>
    </source>
</evidence>
<dbReference type="Proteomes" id="UP001165960">
    <property type="component" value="Unassembled WGS sequence"/>
</dbReference>
<protein>
    <submittedName>
        <fullName evidence="1">Uncharacterized protein</fullName>
    </submittedName>
</protein>
<sequence length="136" mass="15499">MKIETIEGLVTMNKGIIKHGIEAYYTDLYLFSEIDSAALKELKTKAQLKTFTPNQKEQLLQEIPLEEVLKSIKESPNWKALGPDCTLADMYKPICHTISPHLVKMLTFVVKNNIKLPEGMRCPSVYSSKVWDISTR</sequence>